<dbReference type="Pfam" id="PF00571">
    <property type="entry name" value="CBS"/>
    <property type="match status" value="2"/>
</dbReference>
<name>A0A5D4FWR8_9CORY</name>
<dbReference type="SUPFAM" id="SSF54631">
    <property type="entry name" value="CBS-domain pair"/>
    <property type="match status" value="1"/>
</dbReference>
<feature type="domain" description="CBS" evidence="4">
    <location>
        <begin position="161"/>
        <end position="218"/>
    </location>
</feature>
<dbReference type="PANTHER" id="PTHR43080">
    <property type="entry name" value="CBS DOMAIN-CONTAINING PROTEIN CBSX3, MITOCHONDRIAL"/>
    <property type="match status" value="1"/>
</dbReference>
<dbReference type="InterPro" id="IPR046342">
    <property type="entry name" value="CBS_dom_sf"/>
</dbReference>
<dbReference type="PROSITE" id="PS51371">
    <property type="entry name" value="CBS"/>
    <property type="match status" value="2"/>
</dbReference>
<dbReference type="PROSITE" id="PS50042">
    <property type="entry name" value="CNMP_BINDING_3"/>
    <property type="match status" value="1"/>
</dbReference>
<organism evidence="5 6">
    <name type="scientific">Corynebacterium urealyticum</name>
    <dbReference type="NCBI Taxonomy" id="43771"/>
    <lineage>
        <taxon>Bacteria</taxon>
        <taxon>Bacillati</taxon>
        <taxon>Actinomycetota</taxon>
        <taxon>Actinomycetes</taxon>
        <taxon>Mycobacteriales</taxon>
        <taxon>Corynebacteriaceae</taxon>
        <taxon>Corynebacterium</taxon>
    </lineage>
</organism>
<dbReference type="InterPro" id="IPR000644">
    <property type="entry name" value="CBS_dom"/>
</dbReference>
<dbReference type="Pfam" id="PF03445">
    <property type="entry name" value="DUF294"/>
    <property type="match status" value="1"/>
</dbReference>
<dbReference type="EMBL" id="VSZI01000001">
    <property type="protein sequence ID" value="TYR20527.1"/>
    <property type="molecule type" value="Genomic_DNA"/>
</dbReference>
<gene>
    <name evidence="5" type="ORF">FYJ87_06205</name>
</gene>
<dbReference type="GO" id="GO:0008773">
    <property type="term" value="F:[protein-PII] uridylyltransferase activity"/>
    <property type="evidence" value="ECO:0007669"/>
    <property type="project" value="InterPro"/>
</dbReference>
<dbReference type="PANTHER" id="PTHR43080:SF2">
    <property type="entry name" value="CBS DOMAIN-CONTAINING PROTEIN"/>
    <property type="match status" value="1"/>
</dbReference>
<evidence type="ECO:0000256" key="2">
    <source>
        <dbReference type="PROSITE-ProRule" id="PRU00703"/>
    </source>
</evidence>
<evidence type="ECO:0000256" key="1">
    <source>
        <dbReference type="ARBA" id="ARBA00023122"/>
    </source>
</evidence>
<dbReference type="InterPro" id="IPR005105">
    <property type="entry name" value="GlnD_Uridyltrans_N"/>
</dbReference>
<dbReference type="Pfam" id="PF10335">
    <property type="entry name" value="DUF294_C"/>
    <property type="match status" value="1"/>
</dbReference>
<protein>
    <submittedName>
        <fullName evidence="5">Cyclic nucleotide-binding/CBS domain-containing protein</fullName>
    </submittedName>
</protein>
<dbReference type="CDD" id="cd05401">
    <property type="entry name" value="NT_GlnE_GlnD_like"/>
    <property type="match status" value="1"/>
</dbReference>
<dbReference type="Proteomes" id="UP000324726">
    <property type="component" value="Unassembled WGS sequence"/>
</dbReference>
<dbReference type="Pfam" id="PF00027">
    <property type="entry name" value="cNMP_binding"/>
    <property type="match status" value="1"/>
</dbReference>
<dbReference type="AlphaFoldDB" id="A0A5D4FWR8"/>
<dbReference type="Gene3D" id="2.60.120.10">
    <property type="entry name" value="Jelly Rolls"/>
    <property type="match status" value="1"/>
</dbReference>
<dbReference type="SMART" id="SM00116">
    <property type="entry name" value="CBS"/>
    <property type="match status" value="2"/>
</dbReference>
<accession>A0A5D4FWR8</accession>
<dbReference type="SUPFAM" id="SSF81301">
    <property type="entry name" value="Nucleotidyltransferase"/>
    <property type="match status" value="1"/>
</dbReference>
<dbReference type="Gene3D" id="3.30.460.10">
    <property type="entry name" value="Beta Polymerase, domain 2"/>
    <property type="match status" value="1"/>
</dbReference>
<evidence type="ECO:0000259" key="3">
    <source>
        <dbReference type="PROSITE" id="PS50042"/>
    </source>
</evidence>
<dbReference type="Gene3D" id="3.10.580.10">
    <property type="entry name" value="CBS-domain"/>
    <property type="match status" value="1"/>
</dbReference>
<sequence length="620" mass="67595">MNAPVSVEVEEIRSFLTAHEPFSRLPEPALNALAAGTQIGYARKGEVLIRHGEVNDELGVIRSGAVDVIDEDGILLDRRDIGQTFGYSTLVAEPESHYQMEAVEDSLIIYISRETFAPLAEEFADFLRYFSSLSERIRLAAEQTRSNTSSEVLRTPLGAFAITDPAATTSQTTLRDAAISMGEHNVSSLLVIDDRELRGIITDRDMRRSVAADISGDSPVSEAMTANPISLGSDALVFEAMLLMAERGIHHIPVVDDGRVAGIIAAADIMRLMQSDPLYLSGQLARQSTPEELAETYRSAKSVAIRFLERGASSEEAQRLLTVATDALTRRLLTLAEEELGPAPVPFAFAVLGSQGRREMGTASDQDNALVISDEYRPEEHGEYFRRLGEMVCQGLATAGQPLCPGDMMASNPQWRMTVSQWRATFHHWITAPEPEALLHAQTFFDMRAVGGGEEMVDEIHAYATAAAQQAPRLHAHLAALAVRREPPLGVFRGLILGRRGEHAHTLDIKKGGLAAVVQIARLHAILSGSHELSTRSRLAAAAGESLSRSAAADLTDAFDFLSSISLHHQAKQDAAGEAPDYRVDPGELKKMEREHLRDAFQIIKKAQSGLSVRFPVRSV</sequence>
<dbReference type="InterPro" id="IPR051257">
    <property type="entry name" value="Diverse_CBS-Domain"/>
</dbReference>
<evidence type="ECO:0000313" key="6">
    <source>
        <dbReference type="Proteomes" id="UP000324726"/>
    </source>
</evidence>
<evidence type="ECO:0000259" key="4">
    <source>
        <dbReference type="PROSITE" id="PS51371"/>
    </source>
</evidence>
<dbReference type="InterPro" id="IPR018490">
    <property type="entry name" value="cNMP-bd_dom_sf"/>
</dbReference>
<dbReference type="InterPro" id="IPR000595">
    <property type="entry name" value="cNMP-bd_dom"/>
</dbReference>
<dbReference type="CDD" id="cd00038">
    <property type="entry name" value="CAP_ED"/>
    <property type="match status" value="1"/>
</dbReference>
<reference evidence="5 6" key="1">
    <citation type="submission" date="2019-08" db="EMBL/GenBank/DDBJ databases">
        <title>Draft genome of C. urealyticum strain VH4248.</title>
        <authorList>
            <person name="Navas J."/>
        </authorList>
    </citation>
    <scope>NUCLEOTIDE SEQUENCE [LARGE SCALE GENOMIC DNA]</scope>
    <source>
        <strain evidence="5 6">VH4248</strain>
    </source>
</reference>
<dbReference type="InterPro" id="IPR018821">
    <property type="entry name" value="DUF294_put_nucleoTrafse_sb-bd"/>
</dbReference>
<feature type="domain" description="Cyclic nucleotide-binding" evidence="3">
    <location>
        <begin position="21"/>
        <end position="116"/>
    </location>
</feature>
<keyword evidence="1 2" id="KW-0129">CBS domain</keyword>
<dbReference type="InterPro" id="IPR043519">
    <property type="entry name" value="NT_sf"/>
</dbReference>
<dbReference type="RefSeq" id="WP_148812397.1">
    <property type="nucleotide sequence ID" value="NZ_VSZI01000001.1"/>
</dbReference>
<dbReference type="InterPro" id="IPR014710">
    <property type="entry name" value="RmlC-like_jellyroll"/>
</dbReference>
<proteinExistence type="predicted"/>
<evidence type="ECO:0000313" key="5">
    <source>
        <dbReference type="EMBL" id="TYR20527.1"/>
    </source>
</evidence>
<feature type="domain" description="CBS" evidence="4">
    <location>
        <begin position="224"/>
        <end position="280"/>
    </location>
</feature>
<comment type="caution">
    <text evidence="5">The sequence shown here is derived from an EMBL/GenBank/DDBJ whole genome shotgun (WGS) entry which is preliminary data.</text>
</comment>
<dbReference type="CDD" id="cd04587">
    <property type="entry name" value="CBS_pair_CAP-ED_NT_Pol-beta-like_DUF294_assoc"/>
    <property type="match status" value="1"/>
</dbReference>
<dbReference type="SUPFAM" id="SSF51206">
    <property type="entry name" value="cAMP-binding domain-like"/>
    <property type="match status" value="1"/>
</dbReference>
<dbReference type="SMART" id="SM00100">
    <property type="entry name" value="cNMP"/>
    <property type="match status" value="1"/>
</dbReference>